<dbReference type="EMBL" id="VSSQ01071900">
    <property type="protein sequence ID" value="MPN23413.1"/>
    <property type="molecule type" value="Genomic_DNA"/>
</dbReference>
<sequence>MNGKAYGNEYRTTVICVDSYENSVLNGRIYNPYFNGGLHFSSTMQLILNMKSLLDKMNLPQSFLETRSFSSARRAFRDDETDEKGMSGAAATFAVKVVFRQNASWQGTVVWLEENREESFRSALELLLLMDSALADAERTNGKVSTA</sequence>
<dbReference type="AlphaFoldDB" id="A0A645GI61"/>
<gene>
    <name evidence="1" type="ORF">SDC9_170801</name>
</gene>
<reference evidence="1" key="1">
    <citation type="submission" date="2019-08" db="EMBL/GenBank/DDBJ databases">
        <authorList>
            <person name="Kucharzyk K."/>
            <person name="Murdoch R.W."/>
            <person name="Higgins S."/>
            <person name="Loffler F."/>
        </authorList>
    </citation>
    <scope>NUCLEOTIDE SEQUENCE</scope>
</reference>
<accession>A0A645GI61</accession>
<comment type="caution">
    <text evidence="1">The sequence shown here is derived from an EMBL/GenBank/DDBJ whole genome shotgun (WGS) entry which is preliminary data.</text>
</comment>
<protein>
    <submittedName>
        <fullName evidence="1">Uncharacterized protein</fullName>
    </submittedName>
</protein>
<name>A0A645GI61_9ZZZZ</name>
<organism evidence="1">
    <name type="scientific">bioreactor metagenome</name>
    <dbReference type="NCBI Taxonomy" id="1076179"/>
    <lineage>
        <taxon>unclassified sequences</taxon>
        <taxon>metagenomes</taxon>
        <taxon>ecological metagenomes</taxon>
    </lineage>
</organism>
<evidence type="ECO:0000313" key="1">
    <source>
        <dbReference type="EMBL" id="MPN23413.1"/>
    </source>
</evidence>
<proteinExistence type="predicted"/>